<reference evidence="2" key="1">
    <citation type="submission" date="2013-09" db="EMBL/GenBank/DDBJ databases">
        <authorList>
            <person name="Zeng Z."/>
            <person name="Chen C."/>
        </authorList>
    </citation>
    <scope>NUCLEOTIDE SEQUENCE [LARGE SCALE GENOMIC DNA]</scope>
    <source>
        <strain evidence="2">DK69</strain>
    </source>
</reference>
<dbReference type="STRING" id="1107311.Q767_08415"/>
<evidence type="ECO:0000313" key="1">
    <source>
        <dbReference type="EMBL" id="KGO95964.1"/>
    </source>
</evidence>
<gene>
    <name evidence="1" type="ORF">Q767_08415</name>
</gene>
<dbReference type="eggNOG" id="ENOG50334E9">
    <property type="taxonomic scope" value="Bacteria"/>
</dbReference>
<dbReference type="Gene3D" id="3.10.450.50">
    <property type="match status" value="1"/>
</dbReference>
<keyword evidence="2" id="KW-1185">Reference proteome</keyword>
<dbReference type="AlphaFoldDB" id="V6S7W2"/>
<evidence type="ECO:0000313" key="2">
    <source>
        <dbReference type="Proteomes" id="UP000030149"/>
    </source>
</evidence>
<name>V6S7W2_9FLAO</name>
<dbReference type="PATRIC" id="fig|1107311.3.peg.2956"/>
<organism evidence="1 2">
    <name type="scientific">Flavobacterium enshiense DK69</name>
    <dbReference type="NCBI Taxonomy" id="1107311"/>
    <lineage>
        <taxon>Bacteria</taxon>
        <taxon>Pseudomonadati</taxon>
        <taxon>Bacteroidota</taxon>
        <taxon>Flavobacteriia</taxon>
        <taxon>Flavobacteriales</taxon>
        <taxon>Flavobacteriaceae</taxon>
        <taxon>Flavobacterium</taxon>
    </lineage>
</organism>
<proteinExistence type="predicted"/>
<dbReference type="EMBL" id="JRLZ01000007">
    <property type="protein sequence ID" value="KGO95964.1"/>
    <property type="molecule type" value="Genomic_DNA"/>
</dbReference>
<accession>V6S7W2</accession>
<comment type="caution">
    <text evidence="1">The sequence shown here is derived from an EMBL/GenBank/DDBJ whole genome shotgun (WGS) entry which is preliminary data.</text>
</comment>
<dbReference type="Proteomes" id="UP000030149">
    <property type="component" value="Unassembled WGS sequence"/>
</dbReference>
<reference evidence="1 2" key="2">
    <citation type="journal article" date="2015" name="Stand. Genomic Sci.">
        <title>High quality draft genomic sequence of Flavobacterium enshiense DK69(T) and comparison among Flavobacterium genomes.</title>
        <authorList>
            <person name="Zeng Z."/>
            <person name="Chen C."/>
            <person name="Du H."/>
            <person name="Wang G."/>
            <person name="Li M."/>
        </authorList>
    </citation>
    <scope>NUCLEOTIDE SEQUENCE [LARGE SCALE GENOMIC DNA]</scope>
    <source>
        <strain evidence="1 2">DK69</strain>
    </source>
</reference>
<sequence>MLISIFVLSCEENKKSENKISENIGVIKTENNQNEDLKKQITEFITWYGKNEKKLHEFELVNNSYNEIIDSTKFYSVNFENTEKYLSEFRKSGLFSERYIENQRRYFKECEKNLIAYPENDGPPSGFDHDIVMKSQDFVMEELIRDLKVENVQILNKTAKLTANFGYDYKLQITLSEENKIWKIDNIERLGFEEN</sequence>
<protein>
    <submittedName>
        <fullName evidence="1">Uncharacterized protein</fullName>
    </submittedName>
</protein>